<dbReference type="Proteomes" id="UP000029264">
    <property type="component" value="Unassembled WGS sequence"/>
</dbReference>
<organism evidence="3 4">
    <name type="scientific">Shewanella mangrovi</name>
    <dbReference type="NCBI Taxonomy" id="1515746"/>
    <lineage>
        <taxon>Bacteria</taxon>
        <taxon>Pseudomonadati</taxon>
        <taxon>Pseudomonadota</taxon>
        <taxon>Gammaproteobacteria</taxon>
        <taxon>Alteromonadales</taxon>
        <taxon>Shewanellaceae</taxon>
        <taxon>Shewanella</taxon>
    </lineage>
</organism>
<sequence>MKTLNTFCLNAAQTLAQSSTVSVLDADSPALEAMMSFDHQIRMALPATMPAPEAFNIMDAENSQINYVINDRHEFLGIVGRSWLSADSLAKYVDKAHGPSTWTVSDMMLPRYEMLAVSQEELDNASVADVLASFRSVQRDFLLVINRRGNVCGLLAAEDILQRMQQRPSEQEKVNVLNILQQIRQSHNLEKQVLNG</sequence>
<name>A0A094JIP8_9GAMM</name>
<dbReference type="AlphaFoldDB" id="A0A094JIP8"/>
<gene>
    <name evidence="3" type="ORF">HR45_01430</name>
</gene>
<accession>A0A094JIP8</accession>
<comment type="caution">
    <text evidence="3">The sequence shown here is derived from an EMBL/GenBank/DDBJ whole genome shotgun (WGS) entry which is preliminary data.</text>
</comment>
<dbReference type="OrthoDB" id="5295117at2"/>
<evidence type="ECO:0000259" key="2">
    <source>
        <dbReference type="PROSITE" id="PS51371"/>
    </source>
</evidence>
<dbReference type="InterPro" id="IPR000644">
    <property type="entry name" value="CBS_dom"/>
</dbReference>
<feature type="domain" description="CBS" evidence="2">
    <location>
        <begin position="108"/>
        <end position="172"/>
    </location>
</feature>
<dbReference type="eggNOG" id="COG0517">
    <property type="taxonomic scope" value="Bacteria"/>
</dbReference>
<protein>
    <recommendedName>
        <fullName evidence="2">CBS domain-containing protein</fullName>
    </recommendedName>
</protein>
<reference evidence="3 4" key="1">
    <citation type="submission" date="2014-06" db="EMBL/GenBank/DDBJ databases">
        <title>Shewanella sp. YQH10.</title>
        <authorList>
            <person name="Liu Y."/>
            <person name="Zeng R."/>
        </authorList>
    </citation>
    <scope>NUCLEOTIDE SEQUENCE [LARGE SCALE GENOMIC DNA]</scope>
    <source>
        <strain evidence="3 4">YQH10</strain>
    </source>
</reference>
<dbReference type="EMBL" id="JPEO01000001">
    <property type="protein sequence ID" value="KFZ39087.1"/>
    <property type="molecule type" value="Genomic_DNA"/>
</dbReference>
<keyword evidence="1" id="KW-0129">CBS domain</keyword>
<dbReference type="InterPro" id="IPR046342">
    <property type="entry name" value="CBS_dom_sf"/>
</dbReference>
<dbReference type="STRING" id="1515746.HR45_01430"/>
<evidence type="ECO:0000256" key="1">
    <source>
        <dbReference type="PROSITE-ProRule" id="PRU00703"/>
    </source>
</evidence>
<dbReference type="PROSITE" id="PS51371">
    <property type="entry name" value="CBS"/>
    <property type="match status" value="1"/>
</dbReference>
<dbReference type="RefSeq" id="WP_037438949.1">
    <property type="nucleotide sequence ID" value="NZ_JPEO01000001.1"/>
</dbReference>
<dbReference type="Gene3D" id="3.10.580.10">
    <property type="entry name" value="CBS-domain"/>
    <property type="match status" value="1"/>
</dbReference>
<keyword evidence="4" id="KW-1185">Reference proteome</keyword>
<evidence type="ECO:0000313" key="3">
    <source>
        <dbReference type="EMBL" id="KFZ39087.1"/>
    </source>
</evidence>
<evidence type="ECO:0000313" key="4">
    <source>
        <dbReference type="Proteomes" id="UP000029264"/>
    </source>
</evidence>
<proteinExistence type="predicted"/>
<dbReference type="SUPFAM" id="SSF54631">
    <property type="entry name" value="CBS-domain pair"/>
    <property type="match status" value="1"/>
</dbReference>